<name>A0AB37FZX2_STRSU</name>
<dbReference type="SMART" id="SM00857">
    <property type="entry name" value="Resolvase"/>
    <property type="match status" value="1"/>
</dbReference>
<dbReference type="AlphaFoldDB" id="A0AB37FZX2"/>
<accession>A0AB37FZX2</accession>
<keyword evidence="1" id="KW-0175">Coiled coil</keyword>
<dbReference type="PANTHER" id="PTHR30461:SF23">
    <property type="entry name" value="DNA RECOMBINASE-RELATED"/>
    <property type="match status" value="1"/>
</dbReference>
<evidence type="ECO:0000259" key="3">
    <source>
        <dbReference type="PROSITE" id="PS51737"/>
    </source>
</evidence>
<dbReference type="InterPro" id="IPR011109">
    <property type="entry name" value="DNA_bind_recombinase_dom"/>
</dbReference>
<evidence type="ECO:0000313" key="5">
    <source>
        <dbReference type="Proteomes" id="UP000516797"/>
    </source>
</evidence>
<evidence type="ECO:0000256" key="1">
    <source>
        <dbReference type="SAM" id="Coils"/>
    </source>
</evidence>
<reference evidence="4 5" key="1">
    <citation type="submission" date="2020-07" db="EMBL/GenBank/DDBJ databases">
        <title>Complete genome sequences of Streptococcus suis pig pathogenic strain 10, 13-00283-02 and 16085/3b.</title>
        <authorList>
            <person name="Bunk B."/>
            <person name="Jakobczak B."/>
            <person name="Florian V."/>
            <person name="Dittmar D."/>
            <person name="Maeder U."/>
            <person name="Jarek M."/>
            <person name="Baums C.G."/>
            <person name="Haeussler S."/>
            <person name="Voelker U."/>
            <person name="Michalik S."/>
        </authorList>
    </citation>
    <scope>NUCLEOTIDE SEQUENCE [LARGE SCALE GENOMIC DNA]</scope>
    <source>
        <strain evidence="4 5">13-00283-02</strain>
    </source>
</reference>
<dbReference type="Pfam" id="PF07508">
    <property type="entry name" value="Recombinase"/>
    <property type="match status" value="1"/>
</dbReference>
<dbReference type="Pfam" id="PF00239">
    <property type="entry name" value="Resolvase"/>
    <property type="match status" value="1"/>
</dbReference>
<dbReference type="Proteomes" id="UP000516797">
    <property type="component" value="Chromosome"/>
</dbReference>
<dbReference type="RefSeq" id="WP_024375787.1">
    <property type="nucleotide sequence ID" value="NZ_CECV01000005.1"/>
</dbReference>
<dbReference type="Gene3D" id="3.40.50.1390">
    <property type="entry name" value="Resolvase, N-terminal catalytic domain"/>
    <property type="match status" value="1"/>
</dbReference>
<feature type="coiled-coil region" evidence="1">
    <location>
        <begin position="450"/>
        <end position="484"/>
    </location>
</feature>
<dbReference type="EMBL" id="CP058741">
    <property type="protein sequence ID" value="QOE27616.1"/>
    <property type="molecule type" value="Genomic_DNA"/>
</dbReference>
<dbReference type="GO" id="GO:0003677">
    <property type="term" value="F:DNA binding"/>
    <property type="evidence" value="ECO:0007669"/>
    <property type="project" value="InterPro"/>
</dbReference>
<proteinExistence type="predicted"/>
<dbReference type="PANTHER" id="PTHR30461">
    <property type="entry name" value="DNA-INVERTASE FROM LAMBDOID PROPHAGE"/>
    <property type="match status" value="1"/>
</dbReference>
<feature type="domain" description="Resolvase/invertase-type recombinase catalytic" evidence="2">
    <location>
        <begin position="22"/>
        <end position="176"/>
    </location>
</feature>
<sequence length="538" mass="63228">MARTKNRYRTEETKTTQVTIYRTGIYIRLSKERTETWRNKSQSLETQESLARTFAKDKGLMVVKAYTDYEYSGTKFNRPAFQEMMEDIKKGHINCILIRDLSRLGRDYIEMGRLIDKVFPFLGVRFISINDNLDTLNGLEEKKSFEVEIKNLVNDLYSKDISKKVTASHIYHASRGYYIGSFAPYGYQLDKQEHGVKLMIDPLVKPILRIAFDILVQGKSISKVTAYLNKARVAVPTVYRRTGQLYRSEDDRTEWRNSTILRLIQSPVYQGHLVQRKSNKTLTETDYIRFEYAHEAYITREEYDKIVTYLHSRRSIKKRLQPKRPNRYKGLIYAQGNSKQMYRYCRHFSNQKSDYDYYYFTDHVYDPQISEKQTVYISEIALDRIISELLQAEIERLGIAEQLLSKLKTKKDDCIKVYYRQVRQHQQAILRLLEEISDLYASYSLVRTEKATYLTQKSEKEAQIETLSQEIRHCEVAIGQLEEEHQKQISWVKSLTQCQGTETLTSELLQAIIERIEVDVNKQVTITFRCQLGGAVNV</sequence>
<dbReference type="InterPro" id="IPR038109">
    <property type="entry name" value="DNA_bind_recomb_sf"/>
</dbReference>
<dbReference type="SUPFAM" id="SSF53041">
    <property type="entry name" value="Resolvase-like"/>
    <property type="match status" value="1"/>
</dbReference>
<dbReference type="InterPro" id="IPR036162">
    <property type="entry name" value="Resolvase-like_N_sf"/>
</dbReference>
<dbReference type="InterPro" id="IPR050639">
    <property type="entry name" value="SSR_resolvase"/>
</dbReference>
<protein>
    <recommendedName>
        <fullName evidence="6">Recombinase</fullName>
    </recommendedName>
</protein>
<dbReference type="PROSITE" id="PS51737">
    <property type="entry name" value="RECOMBINASE_DNA_BIND"/>
    <property type="match status" value="1"/>
</dbReference>
<dbReference type="PROSITE" id="PS51736">
    <property type="entry name" value="RECOMBINASES_3"/>
    <property type="match status" value="1"/>
</dbReference>
<organism evidence="4 5">
    <name type="scientific">Streptococcus suis</name>
    <dbReference type="NCBI Taxonomy" id="1307"/>
    <lineage>
        <taxon>Bacteria</taxon>
        <taxon>Bacillati</taxon>
        <taxon>Bacillota</taxon>
        <taxon>Bacilli</taxon>
        <taxon>Lactobacillales</taxon>
        <taxon>Streptococcaceae</taxon>
        <taxon>Streptococcus</taxon>
    </lineage>
</organism>
<evidence type="ECO:0000313" key="4">
    <source>
        <dbReference type="EMBL" id="QOE27616.1"/>
    </source>
</evidence>
<dbReference type="Gene3D" id="3.90.1750.20">
    <property type="entry name" value="Putative Large Serine Recombinase, Chain B, Domain 2"/>
    <property type="match status" value="1"/>
</dbReference>
<dbReference type="GO" id="GO:0000150">
    <property type="term" value="F:DNA strand exchange activity"/>
    <property type="evidence" value="ECO:0007669"/>
    <property type="project" value="InterPro"/>
</dbReference>
<dbReference type="InterPro" id="IPR006119">
    <property type="entry name" value="Resolv_N"/>
</dbReference>
<evidence type="ECO:0000259" key="2">
    <source>
        <dbReference type="PROSITE" id="PS51736"/>
    </source>
</evidence>
<feature type="domain" description="Recombinase" evidence="3">
    <location>
        <begin position="184"/>
        <end position="316"/>
    </location>
</feature>
<gene>
    <name evidence="4" type="ORF">SSU1300283_00285</name>
</gene>
<evidence type="ECO:0008006" key="6">
    <source>
        <dbReference type="Google" id="ProtNLM"/>
    </source>
</evidence>